<sequence>MTQTQRNRLIHTLSLSASKTADGFLDAKLVLSWLMSTLGAPSALIGLLVPIREAGALLPQLVIARVMAGWAERRWMWALGAFGQALGALVIGAAALLLEGTAAGIVICAGLAFAALSRAVCSTSYKDVLGRTVPKAQRGSVTGLASSVGAIAVVAFAALLIVGAERMAIVLAAVFGAALFWMIASLTFTRLKEDPAETEENPAPIAFLDTLRAAPALRRFIAARAALTATALAPPFLVTLDRAGSESWFSGLGALLLASAIAALISGWAWGRVSDHSSRQTLAIAGAIASVTLIAAVFIRVEIAAPLAIFAIMFAHQGVRTARSTHLVDMAAEEDRPAWTAVSNTVIGGVLVLGAGLGVLADNAGTEVTLIVLSAMAALGALLSLTLDEVQTKTD</sequence>
<feature type="transmembrane region" description="Helical" evidence="1">
    <location>
        <begin position="75"/>
        <end position="96"/>
    </location>
</feature>
<dbReference type="AlphaFoldDB" id="A0A840WIL7"/>
<feature type="transmembrane region" description="Helical" evidence="1">
    <location>
        <begin position="252"/>
        <end position="270"/>
    </location>
</feature>
<protein>
    <submittedName>
        <fullName evidence="2">Putative MFS family arabinose efflux permease</fullName>
    </submittedName>
</protein>
<keyword evidence="1" id="KW-1133">Transmembrane helix</keyword>
<evidence type="ECO:0000256" key="1">
    <source>
        <dbReference type="SAM" id="Phobius"/>
    </source>
</evidence>
<dbReference type="PANTHER" id="PTHR23526:SF1">
    <property type="entry name" value="MAJOR FACILITATOR SUPERFAMILY MFS_1"/>
    <property type="match status" value="1"/>
</dbReference>
<dbReference type="InterPro" id="IPR036259">
    <property type="entry name" value="MFS_trans_sf"/>
</dbReference>
<name>A0A840WIL7_9RHOB</name>
<evidence type="ECO:0000313" key="2">
    <source>
        <dbReference type="EMBL" id="MBB5514341.1"/>
    </source>
</evidence>
<keyword evidence="1" id="KW-0472">Membrane</keyword>
<comment type="caution">
    <text evidence="2">The sequence shown here is derived from an EMBL/GenBank/DDBJ whole genome shotgun (WGS) entry which is preliminary data.</text>
</comment>
<organism evidence="2 3">
    <name type="scientific">Rubricella aquisinus</name>
    <dbReference type="NCBI Taxonomy" id="2028108"/>
    <lineage>
        <taxon>Bacteria</taxon>
        <taxon>Pseudomonadati</taxon>
        <taxon>Pseudomonadota</taxon>
        <taxon>Alphaproteobacteria</taxon>
        <taxon>Rhodobacterales</taxon>
        <taxon>Paracoccaceae</taxon>
        <taxon>Rubricella</taxon>
    </lineage>
</organism>
<proteinExistence type="predicted"/>
<dbReference type="Gene3D" id="1.20.1250.20">
    <property type="entry name" value="MFS general substrate transporter like domains"/>
    <property type="match status" value="1"/>
</dbReference>
<evidence type="ECO:0000313" key="3">
    <source>
        <dbReference type="Proteomes" id="UP000553766"/>
    </source>
</evidence>
<feature type="transmembrane region" description="Helical" evidence="1">
    <location>
        <begin position="141"/>
        <end position="162"/>
    </location>
</feature>
<feature type="transmembrane region" description="Helical" evidence="1">
    <location>
        <begin position="338"/>
        <end position="361"/>
    </location>
</feature>
<feature type="transmembrane region" description="Helical" evidence="1">
    <location>
        <begin position="368"/>
        <end position="387"/>
    </location>
</feature>
<dbReference type="SUPFAM" id="SSF103473">
    <property type="entry name" value="MFS general substrate transporter"/>
    <property type="match status" value="1"/>
</dbReference>
<feature type="transmembrane region" description="Helical" evidence="1">
    <location>
        <begin position="221"/>
        <end position="240"/>
    </location>
</feature>
<reference evidence="2 3" key="1">
    <citation type="submission" date="2020-08" db="EMBL/GenBank/DDBJ databases">
        <title>Genomic Encyclopedia of Type Strains, Phase IV (KMG-IV): sequencing the most valuable type-strain genomes for metagenomic binning, comparative biology and taxonomic classification.</title>
        <authorList>
            <person name="Goeker M."/>
        </authorList>
    </citation>
    <scope>NUCLEOTIDE SEQUENCE [LARGE SCALE GENOMIC DNA]</scope>
    <source>
        <strain evidence="2 3">DSM 103377</strain>
    </source>
</reference>
<gene>
    <name evidence="2" type="ORF">FHS89_000339</name>
</gene>
<dbReference type="Proteomes" id="UP000553766">
    <property type="component" value="Unassembled WGS sequence"/>
</dbReference>
<dbReference type="InterPro" id="IPR052528">
    <property type="entry name" value="Sugar_transport-like"/>
</dbReference>
<feature type="transmembrane region" description="Helical" evidence="1">
    <location>
        <begin position="168"/>
        <end position="188"/>
    </location>
</feature>
<accession>A0A840WIL7</accession>
<keyword evidence="3" id="KW-1185">Reference proteome</keyword>
<dbReference type="PANTHER" id="PTHR23526">
    <property type="entry name" value="INTEGRAL MEMBRANE TRANSPORT PROTEIN-RELATED"/>
    <property type="match status" value="1"/>
</dbReference>
<feature type="transmembrane region" description="Helical" evidence="1">
    <location>
        <begin position="102"/>
        <end position="121"/>
    </location>
</feature>
<dbReference type="EMBL" id="JACIJS010000001">
    <property type="protein sequence ID" value="MBB5514341.1"/>
    <property type="molecule type" value="Genomic_DNA"/>
</dbReference>
<keyword evidence="1" id="KW-0812">Transmembrane</keyword>
<dbReference type="RefSeq" id="WP_184007811.1">
    <property type="nucleotide sequence ID" value="NZ_JACIJS010000001.1"/>
</dbReference>
<feature type="transmembrane region" description="Helical" evidence="1">
    <location>
        <begin position="282"/>
        <end position="315"/>
    </location>
</feature>